<dbReference type="EMBL" id="GBRH01244528">
    <property type="protein sequence ID" value="JAD53367.1"/>
    <property type="molecule type" value="Transcribed_RNA"/>
</dbReference>
<name>A0A0A9B207_ARUDO</name>
<protein>
    <submittedName>
        <fullName evidence="1">Uncharacterized protein</fullName>
    </submittedName>
</protein>
<organism evidence="1">
    <name type="scientific">Arundo donax</name>
    <name type="common">Giant reed</name>
    <name type="synonym">Donax arundinaceus</name>
    <dbReference type="NCBI Taxonomy" id="35708"/>
    <lineage>
        <taxon>Eukaryota</taxon>
        <taxon>Viridiplantae</taxon>
        <taxon>Streptophyta</taxon>
        <taxon>Embryophyta</taxon>
        <taxon>Tracheophyta</taxon>
        <taxon>Spermatophyta</taxon>
        <taxon>Magnoliopsida</taxon>
        <taxon>Liliopsida</taxon>
        <taxon>Poales</taxon>
        <taxon>Poaceae</taxon>
        <taxon>PACMAD clade</taxon>
        <taxon>Arundinoideae</taxon>
        <taxon>Arundineae</taxon>
        <taxon>Arundo</taxon>
    </lineage>
</organism>
<accession>A0A0A9B207</accession>
<proteinExistence type="predicted"/>
<reference evidence="1" key="2">
    <citation type="journal article" date="2015" name="Data Brief">
        <title>Shoot transcriptome of the giant reed, Arundo donax.</title>
        <authorList>
            <person name="Barrero R.A."/>
            <person name="Guerrero F.D."/>
            <person name="Moolhuijzen P."/>
            <person name="Goolsby J.A."/>
            <person name="Tidwell J."/>
            <person name="Bellgard S.E."/>
            <person name="Bellgard M.I."/>
        </authorList>
    </citation>
    <scope>NUCLEOTIDE SEQUENCE</scope>
    <source>
        <tissue evidence="1">Shoot tissue taken approximately 20 cm above the soil surface</tissue>
    </source>
</reference>
<sequence>MGTFLVSTFMLQKRLHSYQGTNSVKPWCVLGD</sequence>
<dbReference type="AlphaFoldDB" id="A0A0A9B207"/>
<evidence type="ECO:0000313" key="1">
    <source>
        <dbReference type="EMBL" id="JAD53367.1"/>
    </source>
</evidence>
<reference evidence="1" key="1">
    <citation type="submission" date="2014-09" db="EMBL/GenBank/DDBJ databases">
        <authorList>
            <person name="Magalhaes I.L.F."/>
            <person name="Oliveira U."/>
            <person name="Santos F.R."/>
            <person name="Vidigal T.H.D.A."/>
            <person name="Brescovit A.D."/>
            <person name="Santos A.J."/>
        </authorList>
    </citation>
    <scope>NUCLEOTIDE SEQUENCE</scope>
    <source>
        <tissue evidence="1">Shoot tissue taken approximately 20 cm above the soil surface</tissue>
    </source>
</reference>